<name>A0A2Z6UTN1_MICAE</name>
<protein>
    <submittedName>
        <fullName evidence="2">Uncharacterized protein</fullName>
    </submittedName>
</protein>
<evidence type="ECO:0000313" key="2">
    <source>
        <dbReference type="EMBL" id="GBL09178.1"/>
    </source>
</evidence>
<accession>A0A2Z6UTN1</accession>
<dbReference type="Proteomes" id="UP000248272">
    <property type="component" value="Unassembled WGS sequence"/>
</dbReference>
<keyword evidence="1" id="KW-0472">Membrane</keyword>
<dbReference type="AlphaFoldDB" id="A0A2Z6UTN1"/>
<evidence type="ECO:0000313" key="3">
    <source>
        <dbReference type="Proteomes" id="UP000248272"/>
    </source>
</evidence>
<dbReference type="EMBL" id="BDSG01000010">
    <property type="protein sequence ID" value="GBL09178.1"/>
    <property type="molecule type" value="Genomic_DNA"/>
</dbReference>
<feature type="transmembrane region" description="Helical" evidence="1">
    <location>
        <begin position="25"/>
        <end position="44"/>
    </location>
</feature>
<keyword evidence="1" id="KW-0812">Transmembrane</keyword>
<organism evidence="2 3">
    <name type="scientific">Microcystis aeruginosa Sj</name>
    <dbReference type="NCBI Taxonomy" id="1979544"/>
    <lineage>
        <taxon>Bacteria</taxon>
        <taxon>Bacillati</taxon>
        <taxon>Cyanobacteriota</taxon>
        <taxon>Cyanophyceae</taxon>
        <taxon>Oscillatoriophycideae</taxon>
        <taxon>Chroococcales</taxon>
        <taxon>Microcystaceae</taxon>
        <taxon>Microcystis</taxon>
    </lineage>
</organism>
<sequence>MRINFGSFCGNLRKLTFNYMNSAKIIAIITGAISILIAVAYLILVQILDFRSEMIPAPLEVIFPGW</sequence>
<keyword evidence="1" id="KW-1133">Transmembrane helix</keyword>
<gene>
    <name evidence="2" type="ORF">MSj_00656</name>
</gene>
<evidence type="ECO:0000256" key="1">
    <source>
        <dbReference type="SAM" id="Phobius"/>
    </source>
</evidence>
<reference evidence="2 3" key="1">
    <citation type="journal article" date="2018" name="Front. Microbiol.">
        <title>Adaptation of the Freshwater Bloom-Forming Cyanobacterium Microcystis aeruginosa to Brackish Water Is Driven by Recent Horizontal Transfer of Sucrose Genes.</title>
        <authorList>
            <person name="Tanabe Y."/>
            <person name="Hodoki Y."/>
            <person name="Sano T."/>
            <person name="Tada K."/>
            <person name="Watanabe M.M."/>
        </authorList>
    </citation>
    <scope>NUCLEOTIDE SEQUENCE [LARGE SCALE GENOMIC DNA]</scope>
    <source>
        <strain evidence="2 3">Sj</strain>
    </source>
</reference>
<proteinExistence type="predicted"/>
<comment type="caution">
    <text evidence="2">The sequence shown here is derived from an EMBL/GenBank/DDBJ whole genome shotgun (WGS) entry which is preliminary data.</text>
</comment>